<protein>
    <submittedName>
        <fullName evidence="1">Uncharacterized protein</fullName>
    </submittedName>
</protein>
<dbReference type="EMBL" id="LAZR01014661">
    <property type="protein sequence ID" value="KKM16499.1"/>
    <property type="molecule type" value="Genomic_DNA"/>
</dbReference>
<evidence type="ECO:0000313" key="1">
    <source>
        <dbReference type="EMBL" id="KKM16499.1"/>
    </source>
</evidence>
<proteinExistence type="predicted"/>
<sequence>MRRIHIQVVSIATEPPVLGRWEVRPSGNCAIDTHLLEQWVELTGRTAADVSLFAMQDYIEMMREKIT</sequence>
<comment type="caution">
    <text evidence="1">The sequence shown here is derived from an EMBL/GenBank/DDBJ whole genome shotgun (WGS) entry which is preliminary data.</text>
</comment>
<gene>
    <name evidence="1" type="ORF">LCGC14_1685190</name>
</gene>
<reference evidence="1" key="1">
    <citation type="journal article" date="2015" name="Nature">
        <title>Complex archaea that bridge the gap between prokaryotes and eukaryotes.</title>
        <authorList>
            <person name="Spang A."/>
            <person name="Saw J.H."/>
            <person name="Jorgensen S.L."/>
            <person name="Zaremba-Niedzwiedzka K."/>
            <person name="Martijn J."/>
            <person name="Lind A.E."/>
            <person name="van Eijk R."/>
            <person name="Schleper C."/>
            <person name="Guy L."/>
            <person name="Ettema T.J."/>
        </authorList>
    </citation>
    <scope>NUCLEOTIDE SEQUENCE</scope>
</reference>
<name>A0A0F9I9Y4_9ZZZZ</name>
<dbReference type="AlphaFoldDB" id="A0A0F9I9Y4"/>
<accession>A0A0F9I9Y4</accession>
<organism evidence="1">
    <name type="scientific">marine sediment metagenome</name>
    <dbReference type="NCBI Taxonomy" id="412755"/>
    <lineage>
        <taxon>unclassified sequences</taxon>
        <taxon>metagenomes</taxon>
        <taxon>ecological metagenomes</taxon>
    </lineage>
</organism>